<dbReference type="PANTHER" id="PTHR43808">
    <property type="entry name" value="ACETYLORNITHINE DEACETYLASE"/>
    <property type="match status" value="1"/>
</dbReference>
<dbReference type="EMBL" id="WJHE01001170">
    <property type="protein sequence ID" value="MST34713.1"/>
    <property type="molecule type" value="Genomic_DNA"/>
</dbReference>
<keyword evidence="2" id="KW-1185">Reference proteome</keyword>
<gene>
    <name evidence="1" type="ORF">GHK86_18535</name>
</gene>
<dbReference type="SUPFAM" id="SSF53187">
    <property type="entry name" value="Zn-dependent exopeptidases"/>
    <property type="match status" value="1"/>
</dbReference>
<feature type="non-terminal residue" evidence="1">
    <location>
        <position position="1"/>
    </location>
</feature>
<evidence type="ECO:0000313" key="1">
    <source>
        <dbReference type="EMBL" id="MST34713.1"/>
    </source>
</evidence>
<name>A0ABW9QYE7_9ACTN</name>
<proteinExistence type="predicted"/>
<evidence type="ECO:0000313" key="2">
    <source>
        <dbReference type="Proteomes" id="UP000437736"/>
    </source>
</evidence>
<organism evidence="1 2">
    <name type="scientific">Acidiferrimicrobium australe</name>
    <dbReference type="NCBI Taxonomy" id="2664430"/>
    <lineage>
        <taxon>Bacteria</taxon>
        <taxon>Bacillati</taxon>
        <taxon>Actinomycetota</taxon>
        <taxon>Acidimicrobiia</taxon>
        <taxon>Acidimicrobiales</taxon>
        <taxon>Acidimicrobiaceae</taxon>
        <taxon>Acidiferrimicrobium</taxon>
    </lineage>
</organism>
<reference evidence="1 2" key="1">
    <citation type="submission" date="2019-11" db="EMBL/GenBank/DDBJ databases">
        <title>Acidiferrimicrobium australis gen. nov., sp. nov., an acidophilic and obligately heterotrophic, member of the Actinobacteria that catalyses dissimilatory oxido- reduction of iron isolated from metal-rich acidic water in Chile.</title>
        <authorList>
            <person name="Gonzalez D."/>
            <person name="Huber K."/>
            <person name="Hedrich S."/>
            <person name="Rojas-Villalobos C."/>
            <person name="Quatrini R."/>
            <person name="Dinamarca M.A."/>
            <person name="Schwarz A."/>
            <person name="Canales C."/>
            <person name="Nancucheo I."/>
        </authorList>
    </citation>
    <scope>NUCLEOTIDE SEQUENCE [LARGE SCALE GENOMIC DNA]</scope>
    <source>
        <strain evidence="1 2">USS-CCA1</strain>
    </source>
</reference>
<dbReference type="InterPro" id="IPR002933">
    <property type="entry name" value="Peptidase_M20"/>
</dbReference>
<comment type="caution">
    <text evidence="1">The sequence shown here is derived from an EMBL/GenBank/DDBJ whole genome shotgun (WGS) entry which is preliminary data.</text>
</comment>
<dbReference type="Pfam" id="PF01546">
    <property type="entry name" value="Peptidase_M20"/>
    <property type="match status" value="1"/>
</dbReference>
<protein>
    <submittedName>
        <fullName evidence="1">M20/M25/M40 family metallo-hydrolase</fullName>
    </submittedName>
</protein>
<dbReference type="Gene3D" id="3.40.630.10">
    <property type="entry name" value="Zn peptidases"/>
    <property type="match status" value="1"/>
</dbReference>
<sequence length="130" mass="13293">RRVLPGATAESTVGELRARIDAAGVDGLRYDLDVLVFGEASELPAVHPWAAQVRAAVASATGAEPATIGMSFTTDARFVRNQAGIPAVVCGPGEVAQAHTTDEFVAVGQLADAAAAFAELFATPPGFVET</sequence>
<dbReference type="Proteomes" id="UP000437736">
    <property type="component" value="Unassembled WGS sequence"/>
</dbReference>
<dbReference type="Gene3D" id="3.30.70.360">
    <property type="match status" value="1"/>
</dbReference>
<dbReference type="InterPro" id="IPR050072">
    <property type="entry name" value="Peptidase_M20A"/>
</dbReference>
<accession>A0ABW9QYE7</accession>